<accession>A0A7W6RFW5</accession>
<reference evidence="1 2" key="1">
    <citation type="submission" date="2020-08" db="EMBL/GenBank/DDBJ databases">
        <title>Genome sequencing of Purple Non-Sulfur Bacteria from various extreme environments.</title>
        <authorList>
            <person name="Mayer M."/>
        </authorList>
    </citation>
    <scope>NUCLEOTIDE SEQUENCE [LARGE SCALE GENOMIC DNA]</scope>
    <source>
        <strain evidence="1 2">JA131</strain>
    </source>
</reference>
<protein>
    <submittedName>
        <fullName evidence="1">Uncharacterized protein</fullName>
    </submittedName>
</protein>
<sequence>MAQTGAQAESVRPQPLPSLELPFIREIPDKGVWSCWHVEPTGDYRMDCELGRALAWRTVEYLRRHASREGTLSQVLADMIAAGRADGVEIGFAQGLAEAITGRTPGGAS</sequence>
<gene>
    <name evidence="1" type="ORF">GGD89_003485</name>
</gene>
<keyword evidence="2" id="KW-1185">Reference proteome</keyword>
<dbReference type="AlphaFoldDB" id="A0A7W6RFW5"/>
<proteinExistence type="predicted"/>
<evidence type="ECO:0000313" key="2">
    <source>
        <dbReference type="Proteomes" id="UP000554286"/>
    </source>
</evidence>
<organism evidence="1 2">
    <name type="scientific">Roseospira visakhapatnamensis</name>
    <dbReference type="NCBI Taxonomy" id="390880"/>
    <lineage>
        <taxon>Bacteria</taxon>
        <taxon>Pseudomonadati</taxon>
        <taxon>Pseudomonadota</taxon>
        <taxon>Alphaproteobacteria</taxon>
        <taxon>Rhodospirillales</taxon>
        <taxon>Rhodospirillaceae</taxon>
        <taxon>Roseospira</taxon>
    </lineage>
</organism>
<name>A0A7W6RFW5_9PROT</name>
<dbReference type="RefSeq" id="WP_184047929.1">
    <property type="nucleotide sequence ID" value="NZ_JACIGK010000035.1"/>
</dbReference>
<dbReference type="Proteomes" id="UP000554286">
    <property type="component" value="Unassembled WGS sequence"/>
</dbReference>
<evidence type="ECO:0000313" key="1">
    <source>
        <dbReference type="EMBL" id="MBB4267835.1"/>
    </source>
</evidence>
<comment type="caution">
    <text evidence="1">The sequence shown here is derived from an EMBL/GenBank/DDBJ whole genome shotgun (WGS) entry which is preliminary data.</text>
</comment>
<dbReference type="EMBL" id="JACIGK010000035">
    <property type="protein sequence ID" value="MBB4267835.1"/>
    <property type="molecule type" value="Genomic_DNA"/>
</dbReference>